<dbReference type="Gene3D" id="2.130.10.10">
    <property type="entry name" value="YVTN repeat-like/Quinoprotein amine dehydrogenase"/>
    <property type="match status" value="2"/>
</dbReference>
<dbReference type="PROSITE" id="PS51257">
    <property type="entry name" value="PROKAR_LIPOPROTEIN"/>
    <property type="match status" value="1"/>
</dbReference>
<dbReference type="Proteomes" id="UP000183508">
    <property type="component" value="Unassembled WGS sequence"/>
</dbReference>
<accession>A0A1I7HHK8</accession>
<dbReference type="CDD" id="cd15482">
    <property type="entry name" value="Sialidase_non-viral"/>
    <property type="match status" value="2"/>
</dbReference>
<evidence type="ECO:0000313" key="2">
    <source>
        <dbReference type="Proteomes" id="UP000183508"/>
    </source>
</evidence>
<dbReference type="SUPFAM" id="SSF110296">
    <property type="entry name" value="Oligoxyloglucan reducing end-specific cellobiohydrolase"/>
    <property type="match status" value="1"/>
</dbReference>
<organism evidence="1 2">
    <name type="scientific">Alicyclobacillus macrosporangiidus</name>
    <dbReference type="NCBI Taxonomy" id="392015"/>
    <lineage>
        <taxon>Bacteria</taxon>
        <taxon>Bacillati</taxon>
        <taxon>Bacillota</taxon>
        <taxon>Bacilli</taxon>
        <taxon>Bacillales</taxon>
        <taxon>Alicyclobacillaceae</taxon>
        <taxon>Alicyclobacillus</taxon>
    </lineage>
</organism>
<sequence>MKPRKGLSGLEALAIAIIVAGCGVSQTNNYTSTSPSLDKTTNATSQMEYPKPAKLAPDNWINIHMITEDVGWGVLYSTNQGSSVVRTADGGKSWYNVSPSTVMGDVNGADFPNGNDAWFTVQSVSKPGNTYEPYLILYHTDNGGQTWQSARIHVGQILVYQTQISVVNDSTIYMDVIPQHGMNSMPGQLMVSRDGGASWSTVKTPNDLPLGGSLQFVNATTGWLSTSNSTTGDYQLFETTDGGTSWREIHVPVPTEFSGEQISLSLPQFSTANANQGILQATFQRYGSLIEHRGIYSTSDAGKSWTFVGEMPGLGGLVSFPSTSVGVAIPLTPSKTFSTLYETTNGGTSWRNITLPKAPFSTLLRNYIPTQLDFVSKSVGWVVWVPKRAGSSTNQIWETTDGGHTWKKVWS</sequence>
<dbReference type="AlphaFoldDB" id="A0A1I7HHK8"/>
<dbReference type="STRING" id="392015.SAMN05421543_104198"/>
<dbReference type="OrthoDB" id="501835at2"/>
<dbReference type="EMBL" id="FPBV01000004">
    <property type="protein sequence ID" value="SFU60178.1"/>
    <property type="molecule type" value="Genomic_DNA"/>
</dbReference>
<keyword evidence="2" id="KW-1185">Reference proteome</keyword>
<protein>
    <recommendedName>
        <fullName evidence="3">Photosynthesis system II assembly factor Ycf48/Hcf136-like domain-containing protein</fullName>
    </recommendedName>
</protein>
<dbReference type="SUPFAM" id="SSF50939">
    <property type="entry name" value="Sialidases"/>
    <property type="match status" value="1"/>
</dbReference>
<evidence type="ECO:0000313" key="1">
    <source>
        <dbReference type="EMBL" id="SFU60178.1"/>
    </source>
</evidence>
<name>A0A1I7HHK8_9BACL</name>
<dbReference type="PANTHER" id="PTHR47199">
    <property type="entry name" value="PHOTOSYSTEM II STABILITY/ASSEMBLY FACTOR HCF136, CHLOROPLASTIC"/>
    <property type="match status" value="1"/>
</dbReference>
<dbReference type="PANTHER" id="PTHR47199:SF2">
    <property type="entry name" value="PHOTOSYSTEM II STABILITY_ASSEMBLY FACTOR HCF136, CHLOROPLASTIC"/>
    <property type="match status" value="1"/>
</dbReference>
<dbReference type="RefSeq" id="WP_139234579.1">
    <property type="nucleotide sequence ID" value="NZ_FPBV01000004.1"/>
</dbReference>
<gene>
    <name evidence="1" type="ORF">SAMN05421543_104198</name>
</gene>
<dbReference type="InterPro" id="IPR015943">
    <property type="entry name" value="WD40/YVTN_repeat-like_dom_sf"/>
</dbReference>
<dbReference type="InterPro" id="IPR036278">
    <property type="entry name" value="Sialidase_sf"/>
</dbReference>
<reference evidence="2" key="1">
    <citation type="submission" date="2016-10" db="EMBL/GenBank/DDBJ databases">
        <authorList>
            <person name="Varghese N."/>
        </authorList>
    </citation>
    <scope>NUCLEOTIDE SEQUENCE [LARGE SCALE GENOMIC DNA]</scope>
    <source>
        <strain evidence="2">DSM 17980</strain>
    </source>
</reference>
<evidence type="ECO:0008006" key="3">
    <source>
        <dbReference type="Google" id="ProtNLM"/>
    </source>
</evidence>
<proteinExistence type="predicted"/>